<feature type="coiled-coil region" evidence="1">
    <location>
        <begin position="505"/>
        <end position="532"/>
    </location>
</feature>
<dbReference type="EMBL" id="JAVHNR010000001">
    <property type="protein sequence ID" value="KAK6356014.1"/>
    <property type="molecule type" value="Genomic_DNA"/>
</dbReference>
<name>A0AAN8NF97_9PEZI</name>
<evidence type="ECO:0000256" key="2">
    <source>
        <dbReference type="SAM" id="MobiDB-lite"/>
    </source>
</evidence>
<dbReference type="PANTHER" id="PTHR37994">
    <property type="entry name" value="ARAE_2_N DOMAIN-CONTAINING PROTEIN-RELATED"/>
    <property type="match status" value="1"/>
</dbReference>
<keyword evidence="1" id="KW-0175">Coiled coil</keyword>
<accession>A0AAN8NF97</accession>
<dbReference type="Pfam" id="PF10337">
    <property type="entry name" value="ArAE_2_N"/>
    <property type="match status" value="1"/>
</dbReference>
<feature type="region of interest" description="Disordered" evidence="2">
    <location>
        <begin position="17"/>
        <end position="79"/>
    </location>
</feature>
<feature type="compositionally biased region" description="Basic and acidic residues" evidence="2">
    <location>
        <begin position="59"/>
        <end position="70"/>
    </location>
</feature>
<gene>
    <name evidence="5" type="ORF">TWF718_000387</name>
</gene>
<feature type="compositionally biased region" description="Basic and acidic residues" evidence="2">
    <location>
        <begin position="39"/>
        <end position="48"/>
    </location>
</feature>
<evidence type="ECO:0000313" key="6">
    <source>
        <dbReference type="Proteomes" id="UP001313282"/>
    </source>
</evidence>
<dbReference type="PANTHER" id="PTHR37994:SF3">
    <property type="entry name" value="ER TRANSPORTER 6TM N-TERMINAL DOMAIN-CONTAINING PROTEIN"/>
    <property type="match status" value="1"/>
</dbReference>
<feature type="transmembrane region" description="Helical" evidence="3">
    <location>
        <begin position="103"/>
        <end position="122"/>
    </location>
</feature>
<dbReference type="Proteomes" id="UP001313282">
    <property type="component" value="Unassembled WGS sequence"/>
</dbReference>
<feature type="transmembrane region" description="Helical" evidence="3">
    <location>
        <begin position="273"/>
        <end position="297"/>
    </location>
</feature>
<feature type="transmembrane region" description="Helical" evidence="3">
    <location>
        <begin position="216"/>
        <end position="237"/>
    </location>
</feature>
<comment type="caution">
    <text evidence="5">The sequence shown here is derived from an EMBL/GenBank/DDBJ whole genome shotgun (WGS) entry which is preliminary data.</text>
</comment>
<feature type="compositionally biased region" description="Basic and acidic residues" evidence="2">
    <location>
        <begin position="637"/>
        <end position="656"/>
    </location>
</feature>
<keyword evidence="6" id="KW-1185">Reference proteome</keyword>
<keyword evidence="3" id="KW-0812">Transmembrane</keyword>
<organism evidence="5 6">
    <name type="scientific">Orbilia javanica</name>
    <dbReference type="NCBI Taxonomy" id="47235"/>
    <lineage>
        <taxon>Eukaryota</taxon>
        <taxon>Fungi</taxon>
        <taxon>Dikarya</taxon>
        <taxon>Ascomycota</taxon>
        <taxon>Pezizomycotina</taxon>
        <taxon>Orbiliomycetes</taxon>
        <taxon>Orbiliales</taxon>
        <taxon>Orbiliaceae</taxon>
        <taxon>Orbilia</taxon>
    </lineage>
</organism>
<evidence type="ECO:0000313" key="5">
    <source>
        <dbReference type="EMBL" id="KAK6356014.1"/>
    </source>
</evidence>
<evidence type="ECO:0000256" key="1">
    <source>
        <dbReference type="SAM" id="Coils"/>
    </source>
</evidence>
<dbReference type="InterPro" id="IPR018823">
    <property type="entry name" value="ArAE_2_N"/>
</dbReference>
<feature type="region of interest" description="Disordered" evidence="2">
    <location>
        <begin position="633"/>
        <end position="668"/>
    </location>
</feature>
<keyword evidence="3" id="KW-0472">Membrane</keyword>
<sequence>MMATRILNKQNRKALANLKDEEEPVSSGGTLGAALGQLENHDEGDGASRQHSLNSSPKIEQDGVHRESPPRRQCNRGASGSKTSLILSKLPDWVKERLTVRDFLILFRASLAVWASFLFVVIDPILRNFGAEAFMGMLCLFINPASVVIPFYTLAASTILIGIFLAWAWGTISSLAALSCRDDESYNTTYNAILLAASQSPHPSFYAQRQIFNGELLQTPVTVVMFVMCNIFVYFVARLRAAFPKFILVYIFGMIVIDVYITTTPLVNNFRGLLPLIFVKPLTGSIAIGLVLSLLVFPESCSYATLATLSKSLGYTREILKLTRSMLQGSIINQPIPVAEIQALKRKTIGLHTLAEQGFTFIAIEPSIGRWSGNDIKSLQQKFEDLFIHEVILLNFHLLRQEYRSRIHRNSAGDPVVLHPYSDSLESNYSSRQHSGDQHPRTQTLASATIYDFLRPDPENAKLEQEAFDGMGNLSQELLNAEAVDAAIEILETINNRKWFSSAKKSNLNSLVERHVQALAELKAERENFHLQIVDKMVDPTSHLFDAEGRFIPSSDGGLKILSLVVGMNYKHRIMAFTASLISLLERLIQLESERSEVKLWMPIALRSLLSLAFDPEPEYDDNALQKTGTIFDQAEEGPKGENQNEEKGKSVEGRTKMKTAKHYSQGYQRKRPRKKMVQVLTSLYHWITNSDGVFAARVVAATVILTVPGATKAGAKFCYDNRG</sequence>
<keyword evidence="3" id="KW-1133">Transmembrane helix</keyword>
<feature type="compositionally biased region" description="Polar residues" evidence="2">
    <location>
        <begin position="49"/>
        <end position="58"/>
    </location>
</feature>
<evidence type="ECO:0000259" key="4">
    <source>
        <dbReference type="Pfam" id="PF10337"/>
    </source>
</evidence>
<feature type="domain" description="Putative ER transporter 6TM N-terminal" evidence="4">
    <location>
        <begin position="90"/>
        <end position="530"/>
    </location>
</feature>
<proteinExistence type="predicted"/>
<dbReference type="AlphaFoldDB" id="A0AAN8NF97"/>
<feature type="transmembrane region" description="Helical" evidence="3">
    <location>
        <begin position="243"/>
        <end position="261"/>
    </location>
</feature>
<protein>
    <recommendedName>
        <fullName evidence="4">Putative ER transporter 6TM N-terminal domain-containing protein</fullName>
    </recommendedName>
</protein>
<evidence type="ECO:0000256" key="3">
    <source>
        <dbReference type="SAM" id="Phobius"/>
    </source>
</evidence>
<reference evidence="5 6" key="1">
    <citation type="submission" date="2019-10" db="EMBL/GenBank/DDBJ databases">
        <authorList>
            <person name="Palmer J.M."/>
        </authorList>
    </citation>
    <scope>NUCLEOTIDE SEQUENCE [LARGE SCALE GENOMIC DNA]</scope>
    <source>
        <strain evidence="5 6">TWF718</strain>
    </source>
</reference>